<keyword evidence="1" id="KW-0472">Membrane</keyword>
<keyword evidence="1" id="KW-0812">Transmembrane</keyword>
<reference evidence="2 3" key="1">
    <citation type="submission" date="2018-03" db="EMBL/GenBank/DDBJ databases">
        <title>Genomic Encyclopedia of Archaeal and Bacterial Type Strains, Phase II (KMG-II): from individual species to whole genera.</title>
        <authorList>
            <person name="Goeker M."/>
        </authorList>
    </citation>
    <scope>NUCLEOTIDE SEQUENCE [LARGE SCALE GENOMIC DNA]</scope>
    <source>
        <strain evidence="2 3">DSM 29328</strain>
    </source>
</reference>
<dbReference type="EMBL" id="PVTD01000008">
    <property type="protein sequence ID" value="PRY21877.1"/>
    <property type="molecule type" value="Genomic_DNA"/>
</dbReference>
<comment type="caution">
    <text evidence="2">The sequence shown here is derived from an EMBL/GenBank/DDBJ whole genome shotgun (WGS) entry which is preliminary data.</text>
</comment>
<evidence type="ECO:0000313" key="2">
    <source>
        <dbReference type="EMBL" id="PRY21877.1"/>
    </source>
</evidence>
<proteinExistence type="predicted"/>
<feature type="transmembrane region" description="Helical" evidence="1">
    <location>
        <begin position="15"/>
        <end position="35"/>
    </location>
</feature>
<evidence type="ECO:0000313" key="3">
    <source>
        <dbReference type="Proteomes" id="UP000239480"/>
    </source>
</evidence>
<sequence length="85" mass="9126">MTETDGRWSVGKLAVLLYPFAAAAVAINLFLLSLMGQAIGLQAISPVLSIWLSIPLGIPAGWFAAKWVRGLMDEADGRRGDPNEE</sequence>
<organism evidence="2 3">
    <name type="scientific">Aliiruegeria haliotis</name>
    <dbReference type="NCBI Taxonomy" id="1280846"/>
    <lineage>
        <taxon>Bacteria</taxon>
        <taxon>Pseudomonadati</taxon>
        <taxon>Pseudomonadota</taxon>
        <taxon>Alphaproteobacteria</taxon>
        <taxon>Rhodobacterales</taxon>
        <taxon>Roseobacteraceae</taxon>
        <taxon>Aliiruegeria</taxon>
    </lineage>
</organism>
<keyword evidence="1" id="KW-1133">Transmembrane helix</keyword>
<dbReference type="RefSeq" id="WP_106206468.1">
    <property type="nucleotide sequence ID" value="NZ_PVTD01000008.1"/>
</dbReference>
<gene>
    <name evidence="2" type="ORF">CLV78_108149</name>
</gene>
<accession>A0A2T0RL66</accession>
<protein>
    <recommendedName>
        <fullName evidence="4">NnrT protein</fullName>
    </recommendedName>
</protein>
<evidence type="ECO:0008006" key="4">
    <source>
        <dbReference type="Google" id="ProtNLM"/>
    </source>
</evidence>
<dbReference type="AlphaFoldDB" id="A0A2T0RL66"/>
<name>A0A2T0RL66_9RHOB</name>
<keyword evidence="3" id="KW-1185">Reference proteome</keyword>
<evidence type="ECO:0000256" key="1">
    <source>
        <dbReference type="SAM" id="Phobius"/>
    </source>
</evidence>
<feature type="transmembrane region" description="Helical" evidence="1">
    <location>
        <begin position="47"/>
        <end position="65"/>
    </location>
</feature>
<dbReference type="OrthoDB" id="7667013at2"/>
<dbReference type="Proteomes" id="UP000239480">
    <property type="component" value="Unassembled WGS sequence"/>
</dbReference>